<evidence type="ECO:0000256" key="1">
    <source>
        <dbReference type="PROSITE-ProRule" id="PRU00042"/>
    </source>
</evidence>
<evidence type="ECO:0000259" key="2">
    <source>
        <dbReference type="PROSITE" id="PS50157"/>
    </source>
</evidence>
<dbReference type="GO" id="GO:0008270">
    <property type="term" value="F:zinc ion binding"/>
    <property type="evidence" value="ECO:0007669"/>
    <property type="project" value="UniProtKB-KW"/>
</dbReference>
<keyword evidence="1" id="KW-0863">Zinc-finger</keyword>
<dbReference type="Gene3D" id="3.30.160.60">
    <property type="entry name" value="Classic Zinc Finger"/>
    <property type="match status" value="1"/>
</dbReference>
<dbReference type="PROSITE" id="PS00028">
    <property type="entry name" value="ZINC_FINGER_C2H2_1"/>
    <property type="match status" value="1"/>
</dbReference>
<evidence type="ECO:0000313" key="3">
    <source>
        <dbReference type="EMBL" id="KAJ8500241.1"/>
    </source>
</evidence>
<name>A0AAV8RI65_ENSVE</name>
<gene>
    <name evidence="3" type="ORF">OPV22_010793</name>
</gene>
<dbReference type="PROSITE" id="PS50157">
    <property type="entry name" value="ZINC_FINGER_C2H2_2"/>
    <property type="match status" value="1"/>
</dbReference>
<dbReference type="AlphaFoldDB" id="A0AAV8RI65"/>
<feature type="domain" description="C2H2-type" evidence="2">
    <location>
        <begin position="213"/>
        <end position="240"/>
    </location>
</feature>
<keyword evidence="4" id="KW-1185">Reference proteome</keyword>
<sequence length="316" mass="34523">MDDDFANELEFLLHQSSTDDTSFPSEKSLYDRKEDQCSSFNRSAAAEATTPALAESAVFSAPPFEHGGINLYMNQPPVSSSQLHPKGRMDQSNASATPFENSLLLDAVHPALMANTASAFLNQAGLGIPTSDRRANHAFGGCPPEKQLVPPSDFVGWGCRTPQLDHHTLHALFSHPYLAYLNPTGDPLDPNWEAIESYLAGHVRPGPDVARVYKCNICNLEFPSAQAYGGHMSSHSKTKRRKKALTARKAQLFKKVRFDAKLAPASKKVKAMAAEVSSKENPYVDLAKNGVHVNEMGSSEQFTYINFINNVLTGSD</sequence>
<protein>
    <recommendedName>
        <fullName evidence="2">C2H2-type domain-containing protein</fullName>
    </recommendedName>
</protein>
<accession>A0AAV8RI65</accession>
<keyword evidence="1" id="KW-0862">Zinc</keyword>
<keyword evidence="1" id="KW-0479">Metal-binding</keyword>
<dbReference type="EMBL" id="JAQQAF010000003">
    <property type="protein sequence ID" value="KAJ8500241.1"/>
    <property type="molecule type" value="Genomic_DNA"/>
</dbReference>
<evidence type="ECO:0000313" key="4">
    <source>
        <dbReference type="Proteomes" id="UP001222027"/>
    </source>
</evidence>
<proteinExistence type="predicted"/>
<reference evidence="3 4" key="1">
    <citation type="submission" date="2022-12" db="EMBL/GenBank/DDBJ databases">
        <title>Chromosome-scale assembly of the Ensete ventricosum genome.</title>
        <authorList>
            <person name="Dussert Y."/>
            <person name="Stocks J."/>
            <person name="Wendawek A."/>
            <person name="Woldeyes F."/>
            <person name="Nichols R.A."/>
            <person name="Borrell J.S."/>
        </authorList>
    </citation>
    <scope>NUCLEOTIDE SEQUENCE [LARGE SCALE GENOMIC DNA]</scope>
    <source>
        <strain evidence="4">cv. Maze</strain>
        <tissue evidence="3">Seeds</tissue>
    </source>
</reference>
<dbReference type="Pfam" id="PF13912">
    <property type="entry name" value="zf-C2H2_6"/>
    <property type="match status" value="1"/>
</dbReference>
<comment type="caution">
    <text evidence="3">The sequence shown here is derived from an EMBL/GenBank/DDBJ whole genome shotgun (WGS) entry which is preliminary data.</text>
</comment>
<dbReference type="Proteomes" id="UP001222027">
    <property type="component" value="Unassembled WGS sequence"/>
</dbReference>
<organism evidence="3 4">
    <name type="scientific">Ensete ventricosum</name>
    <name type="common">Abyssinian banana</name>
    <name type="synonym">Musa ensete</name>
    <dbReference type="NCBI Taxonomy" id="4639"/>
    <lineage>
        <taxon>Eukaryota</taxon>
        <taxon>Viridiplantae</taxon>
        <taxon>Streptophyta</taxon>
        <taxon>Embryophyta</taxon>
        <taxon>Tracheophyta</taxon>
        <taxon>Spermatophyta</taxon>
        <taxon>Magnoliopsida</taxon>
        <taxon>Liliopsida</taxon>
        <taxon>Zingiberales</taxon>
        <taxon>Musaceae</taxon>
        <taxon>Ensete</taxon>
    </lineage>
</organism>
<dbReference type="InterPro" id="IPR013087">
    <property type="entry name" value="Znf_C2H2_type"/>
</dbReference>